<accession>A0A4Y2WZH3</accession>
<comment type="caution">
    <text evidence="1">The sequence shown here is derived from an EMBL/GenBank/DDBJ whole genome shotgun (WGS) entry which is preliminary data.</text>
</comment>
<dbReference type="Proteomes" id="UP000499080">
    <property type="component" value="Unassembled WGS sequence"/>
</dbReference>
<sequence>MMNLHAGDTKQSVETKWRDGVYPANFLKFGENKNDMELQIDGLVDGSITSEKIPVLHDVEGLRKRSRTHVQEEAISEAVELQQSKRQKLAVIKRCRNLTEQSILSKVKELCELSLVRATMRNKLNSALKAVKCEKMQ</sequence>
<proteinExistence type="predicted"/>
<dbReference type="EMBL" id="BGPR01068018">
    <property type="protein sequence ID" value="GBO42064.1"/>
    <property type="molecule type" value="Genomic_DNA"/>
</dbReference>
<dbReference type="AlphaFoldDB" id="A0A4Y2WZH3"/>
<keyword evidence="2" id="KW-1185">Reference proteome</keyword>
<evidence type="ECO:0000313" key="1">
    <source>
        <dbReference type="EMBL" id="GBO42064.1"/>
    </source>
</evidence>
<evidence type="ECO:0000313" key="2">
    <source>
        <dbReference type="Proteomes" id="UP000499080"/>
    </source>
</evidence>
<gene>
    <name evidence="1" type="ORF">AVEN_226968_1</name>
</gene>
<name>A0A4Y2WZH3_ARAVE</name>
<dbReference type="OrthoDB" id="6470401at2759"/>
<protein>
    <submittedName>
        <fullName evidence="1">Uncharacterized protein</fullName>
    </submittedName>
</protein>
<organism evidence="1 2">
    <name type="scientific">Araneus ventricosus</name>
    <name type="common">Orbweaver spider</name>
    <name type="synonym">Epeira ventricosa</name>
    <dbReference type="NCBI Taxonomy" id="182803"/>
    <lineage>
        <taxon>Eukaryota</taxon>
        <taxon>Metazoa</taxon>
        <taxon>Ecdysozoa</taxon>
        <taxon>Arthropoda</taxon>
        <taxon>Chelicerata</taxon>
        <taxon>Arachnida</taxon>
        <taxon>Araneae</taxon>
        <taxon>Araneomorphae</taxon>
        <taxon>Entelegynae</taxon>
        <taxon>Araneoidea</taxon>
        <taxon>Araneidae</taxon>
        <taxon>Araneus</taxon>
    </lineage>
</organism>
<reference evidence="1 2" key="1">
    <citation type="journal article" date="2019" name="Sci. Rep.">
        <title>Orb-weaving spider Araneus ventricosus genome elucidates the spidroin gene catalogue.</title>
        <authorList>
            <person name="Kono N."/>
            <person name="Nakamura H."/>
            <person name="Ohtoshi R."/>
            <person name="Moran D.A.P."/>
            <person name="Shinohara A."/>
            <person name="Yoshida Y."/>
            <person name="Fujiwara M."/>
            <person name="Mori M."/>
            <person name="Tomita M."/>
            <person name="Arakawa K."/>
        </authorList>
    </citation>
    <scope>NUCLEOTIDE SEQUENCE [LARGE SCALE GENOMIC DNA]</scope>
</reference>